<dbReference type="Proteomes" id="UP000515512">
    <property type="component" value="Chromosome"/>
</dbReference>
<evidence type="ECO:0008006" key="4">
    <source>
        <dbReference type="Google" id="ProtNLM"/>
    </source>
</evidence>
<keyword evidence="1" id="KW-0472">Membrane</keyword>
<dbReference type="PANTHER" id="PTHR36974:SF1">
    <property type="entry name" value="DOXX FAMILY MEMBRANE PROTEIN"/>
    <property type="match status" value="1"/>
</dbReference>
<dbReference type="EMBL" id="CP059399">
    <property type="protein sequence ID" value="QLY34776.1"/>
    <property type="molecule type" value="Genomic_DNA"/>
</dbReference>
<dbReference type="PANTHER" id="PTHR36974">
    <property type="entry name" value="MEMBRANE PROTEIN-RELATED"/>
    <property type="match status" value="1"/>
</dbReference>
<protein>
    <recommendedName>
        <fullName evidence="4">DoxX family membrane protein</fullName>
    </recommendedName>
</protein>
<evidence type="ECO:0000256" key="1">
    <source>
        <dbReference type="SAM" id="Phobius"/>
    </source>
</evidence>
<organism evidence="2 3">
    <name type="scientific">Nocardia huaxiensis</name>
    <dbReference type="NCBI Taxonomy" id="2755382"/>
    <lineage>
        <taxon>Bacteria</taxon>
        <taxon>Bacillati</taxon>
        <taxon>Actinomycetota</taxon>
        <taxon>Actinomycetes</taxon>
        <taxon>Mycobacteriales</taxon>
        <taxon>Nocardiaceae</taxon>
        <taxon>Nocardia</taxon>
    </lineage>
</organism>
<evidence type="ECO:0000313" key="3">
    <source>
        <dbReference type="Proteomes" id="UP000515512"/>
    </source>
</evidence>
<accession>A0A7D6VPU4</accession>
<evidence type="ECO:0000313" key="2">
    <source>
        <dbReference type="EMBL" id="QLY34776.1"/>
    </source>
</evidence>
<dbReference type="AlphaFoldDB" id="A0A7D6VPU4"/>
<sequence>MMAVRAKGLGALLLGAGVLHFVIPKFYDALIPPQLPGSARAYTYGSGVGELAVGALLVRPKTQRLGGRLAALVFLAVFPGNLYMAADWVRSERPLLLKIGALLRLPMQIPLVTEAWRVGRAPVTRG</sequence>
<dbReference type="RefSeq" id="WP_181585935.1">
    <property type="nucleotide sequence ID" value="NZ_CP059399.1"/>
</dbReference>
<keyword evidence="1" id="KW-0812">Transmembrane</keyword>
<proteinExistence type="predicted"/>
<feature type="transmembrane region" description="Helical" evidence="1">
    <location>
        <begin position="65"/>
        <end position="86"/>
    </location>
</feature>
<dbReference type="KEGG" id="nhu:H0264_30490"/>
<keyword evidence="3" id="KW-1185">Reference proteome</keyword>
<name>A0A7D6VPU4_9NOCA</name>
<reference evidence="2 3" key="1">
    <citation type="submission" date="2020-07" db="EMBL/GenBank/DDBJ databases">
        <authorList>
            <person name="Zhuang K."/>
            <person name="Ran Y."/>
        </authorList>
    </citation>
    <scope>NUCLEOTIDE SEQUENCE [LARGE SCALE GENOMIC DNA]</scope>
    <source>
        <strain evidence="2 3">WCH-YHL-001</strain>
    </source>
</reference>
<feature type="transmembrane region" description="Helical" evidence="1">
    <location>
        <begin position="40"/>
        <end position="58"/>
    </location>
</feature>
<gene>
    <name evidence="2" type="ORF">H0264_30490</name>
</gene>
<keyword evidence="1" id="KW-1133">Transmembrane helix</keyword>